<dbReference type="Pfam" id="PF04909">
    <property type="entry name" value="Amidohydro_2"/>
    <property type="match status" value="1"/>
</dbReference>
<feature type="domain" description="Amidohydrolase-related" evidence="2">
    <location>
        <begin position="3"/>
        <end position="268"/>
    </location>
</feature>
<accession>A0A1C7IBB6</accession>
<reference evidence="3" key="1">
    <citation type="submission" date="2017-04" db="EMBL/GenBank/DDBJ databases">
        <title>Complete Genome Sequences of Twelve Strains of a Stable Defined Moderately Diverse Mouse Microbiota 2 (sDMDMm2).</title>
        <authorList>
            <person name="Uchimura Y."/>
            <person name="Wyss M."/>
            <person name="Brugiroux S."/>
            <person name="Limenitakis J.P."/>
            <person name="Stecher B."/>
            <person name="McCoy K.D."/>
            <person name="Macpherson A.J."/>
        </authorList>
    </citation>
    <scope>NUCLEOTIDE SEQUENCE</scope>
    <source>
        <strain evidence="3">YL58</strain>
    </source>
</reference>
<evidence type="ECO:0000313" key="4">
    <source>
        <dbReference type="Proteomes" id="UP000092574"/>
    </source>
</evidence>
<dbReference type="AlphaFoldDB" id="A0A1C7IBB6"/>
<dbReference type="GO" id="GO:0016831">
    <property type="term" value="F:carboxy-lyase activity"/>
    <property type="evidence" value="ECO:0007669"/>
    <property type="project" value="InterPro"/>
</dbReference>
<name>A0A1C7IBB6_9FIRM</name>
<dbReference type="KEGG" id="byl:A4V09_10235"/>
<gene>
    <name evidence="3" type="ORF">A4V09_10235</name>
</gene>
<dbReference type="STRING" id="1796616.A4V09_10235"/>
<dbReference type="RefSeq" id="WP_065542289.1">
    <property type="nucleotide sequence ID" value="NZ_CP015405.2"/>
</dbReference>
<dbReference type="CDD" id="cd01292">
    <property type="entry name" value="metallo-dependent_hydrolases"/>
    <property type="match status" value="1"/>
</dbReference>
<proteinExistence type="predicted"/>
<dbReference type="Proteomes" id="UP000092574">
    <property type="component" value="Chromosome"/>
</dbReference>
<dbReference type="PANTHER" id="PTHR21240">
    <property type="entry name" value="2-AMINO-3-CARBOXYLMUCONATE-6-SEMIALDEHYDE DECARBOXYLASE"/>
    <property type="match status" value="1"/>
</dbReference>
<dbReference type="InterPro" id="IPR032465">
    <property type="entry name" value="ACMSD"/>
</dbReference>
<dbReference type="GO" id="GO:0005737">
    <property type="term" value="C:cytoplasm"/>
    <property type="evidence" value="ECO:0007669"/>
    <property type="project" value="TreeGrafter"/>
</dbReference>
<dbReference type="PANTHER" id="PTHR21240:SF28">
    <property type="entry name" value="ISO-OROTATE DECARBOXYLASE (EUROFUNG)"/>
    <property type="match status" value="1"/>
</dbReference>
<organism evidence="3 4">
    <name type="scientific">Blautia pseudococcoides</name>
    <dbReference type="NCBI Taxonomy" id="1796616"/>
    <lineage>
        <taxon>Bacteria</taxon>
        <taxon>Bacillati</taxon>
        <taxon>Bacillota</taxon>
        <taxon>Clostridia</taxon>
        <taxon>Lachnospirales</taxon>
        <taxon>Lachnospiraceae</taxon>
        <taxon>Blautia</taxon>
    </lineage>
</organism>
<dbReference type="InterPro" id="IPR006680">
    <property type="entry name" value="Amidohydro-rel"/>
</dbReference>
<dbReference type="InterPro" id="IPR032466">
    <property type="entry name" value="Metal_Hydrolase"/>
</dbReference>
<dbReference type="GO" id="GO:0019748">
    <property type="term" value="P:secondary metabolic process"/>
    <property type="evidence" value="ECO:0007669"/>
    <property type="project" value="TreeGrafter"/>
</dbReference>
<keyword evidence="4" id="KW-1185">Reference proteome</keyword>
<keyword evidence="3" id="KW-0378">Hydrolase</keyword>
<dbReference type="EMBL" id="CP015405">
    <property type="protein sequence ID" value="ANU76113.1"/>
    <property type="molecule type" value="Genomic_DNA"/>
</dbReference>
<dbReference type="OrthoDB" id="9771932at2"/>
<evidence type="ECO:0000259" key="2">
    <source>
        <dbReference type="Pfam" id="PF04909"/>
    </source>
</evidence>
<dbReference type="GO" id="GO:0016787">
    <property type="term" value="F:hydrolase activity"/>
    <property type="evidence" value="ECO:0007669"/>
    <property type="project" value="UniProtKB-KW"/>
</dbReference>
<sequence length="268" mass="30177">MIIDFHTHIFPDKIAGATIENLSKASDSKAYTDGTKDGLQKSMEASGVDISVVLPVVTKPQQFSSINRYAREITPEQFLGGGEFLSFGGIHPDTENYKAEVDEIADMGLKGIKLHPDYQRVFIDDIRYMRIMDRAAERGLIVIAHAGVDVGLPEVVHCTPKRVEHVLGQIDGGILVMAHMGGWNCWEDVEKYLAGSRLYFDTAYSLGHMEDEHFIRLSRKHGVDKILFATDSPWDGQKEFLSRIREMNMKEDEKKAILGENARRILKL</sequence>
<dbReference type="Gene3D" id="3.20.20.140">
    <property type="entry name" value="Metal-dependent hydrolases"/>
    <property type="match status" value="1"/>
</dbReference>
<evidence type="ECO:0000313" key="3">
    <source>
        <dbReference type="EMBL" id="ANU76113.1"/>
    </source>
</evidence>
<keyword evidence="1" id="KW-0456">Lyase</keyword>
<evidence type="ECO:0000256" key="1">
    <source>
        <dbReference type="ARBA" id="ARBA00023239"/>
    </source>
</evidence>
<dbReference type="SUPFAM" id="SSF51556">
    <property type="entry name" value="Metallo-dependent hydrolases"/>
    <property type="match status" value="1"/>
</dbReference>
<protein>
    <submittedName>
        <fullName evidence="3">Metal-dependent hydrolase</fullName>
    </submittedName>
</protein>